<sequence>MMKKIPPIITPVAIVSIGLVLGTTTTIVNSSPTYGLKKENISTPSTSSVINSKDEEKGKDQTETTESINNSATSTTSSIDETMDENTSNTSNLESKDQTESTSSTDNRNREEQSAENKGNDEPSVNDRNQEEPTTAPSPAADNTDKQPTQRANTTIQSGQN</sequence>
<feature type="compositionally biased region" description="Polar residues" evidence="1">
    <location>
        <begin position="146"/>
        <end position="161"/>
    </location>
</feature>
<accession>A0A2Z5Y0F5</accession>
<gene>
    <name evidence="2" type="ORF">DAT561_0070</name>
</gene>
<dbReference type="AlphaFoldDB" id="A0A2Z5Y0F5"/>
<dbReference type="EMBL" id="AP018492">
    <property type="protein sequence ID" value="BBC60240.1"/>
    <property type="molecule type" value="Genomic_DNA"/>
</dbReference>
<organism evidence="2 3">
    <name type="scientific">Melissococcus plutonius</name>
    <dbReference type="NCBI Taxonomy" id="33970"/>
    <lineage>
        <taxon>Bacteria</taxon>
        <taxon>Bacillati</taxon>
        <taxon>Bacillota</taxon>
        <taxon>Bacilli</taxon>
        <taxon>Lactobacillales</taxon>
        <taxon>Enterococcaceae</taxon>
        <taxon>Melissococcus</taxon>
    </lineage>
</organism>
<feature type="compositionally biased region" description="Low complexity" evidence="1">
    <location>
        <begin position="64"/>
        <end position="79"/>
    </location>
</feature>
<feature type="compositionally biased region" description="Polar residues" evidence="1">
    <location>
        <begin position="41"/>
        <end position="51"/>
    </location>
</feature>
<evidence type="ECO:0000313" key="3">
    <source>
        <dbReference type="Proteomes" id="UP000269226"/>
    </source>
</evidence>
<feature type="region of interest" description="Disordered" evidence="1">
    <location>
        <begin position="28"/>
        <end position="161"/>
    </location>
</feature>
<dbReference type="Proteomes" id="UP000269226">
    <property type="component" value="Chromosome"/>
</dbReference>
<protein>
    <recommendedName>
        <fullName evidence="4">Extracellular protein</fullName>
    </recommendedName>
</protein>
<evidence type="ECO:0000313" key="2">
    <source>
        <dbReference type="EMBL" id="BBC60240.1"/>
    </source>
</evidence>
<evidence type="ECO:0000256" key="1">
    <source>
        <dbReference type="SAM" id="MobiDB-lite"/>
    </source>
</evidence>
<evidence type="ECO:0008006" key="4">
    <source>
        <dbReference type="Google" id="ProtNLM"/>
    </source>
</evidence>
<proteinExistence type="predicted"/>
<feature type="compositionally biased region" description="Basic and acidic residues" evidence="1">
    <location>
        <begin position="52"/>
        <end position="62"/>
    </location>
</feature>
<reference evidence="2 3" key="1">
    <citation type="submission" date="2018-01" db="EMBL/GenBank/DDBJ databases">
        <title>Whole genome sequence of Melissococcus plutonius DAT561.</title>
        <authorList>
            <person name="Okumura K."/>
            <person name="Takamatsu D."/>
            <person name="Okura M."/>
        </authorList>
    </citation>
    <scope>NUCLEOTIDE SEQUENCE [LARGE SCALE GENOMIC DNA]</scope>
    <source>
        <strain evidence="2 3">DAT561</strain>
    </source>
</reference>
<name>A0A2Z5Y0F5_9ENTE</name>
<feature type="compositionally biased region" description="Basic and acidic residues" evidence="1">
    <location>
        <begin position="107"/>
        <end position="121"/>
    </location>
</feature>